<evidence type="ECO:0000313" key="4">
    <source>
        <dbReference type="Proteomes" id="UP000320839"/>
    </source>
</evidence>
<accession>A0A518FUR8</accession>
<sequence precursor="true">MNSFIRPRLAGAVLLALFVSAGCGGKDEDLPETVAVSGVVTYKGNPVPEATIMLYPVQGRKPASGRSDAEGKFTLTTFNKDDGALPGEHQVTVNAFQSTPEGVSMKSSIPTKYSNPTSSPLKVTVSETEPELKLELTD</sequence>
<name>A0A518FUR8_9PLAN</name>
<feature type="signal peptide" evidence="2">
    <location>
        <begin position="1"/>
        <end position="21"/>
    </location>
</feature>
<proteinExistence type="predicted"/>
<dbReference type="AlphaFoldDB" id="A0A518FUR8"/>
<accession>A0A518ABT1</accession>
<dbReference type="EMBL" id="CP036317">
    <property type="protein sequence ID" value="QDV20091.1"/>
    <property type="molecule type" value="Genomic_DNA"/>
</dbReference>
<keyword evidence="2" id="KW-0732">Signal</keyword>
<feature type="chain" id="PRO_5043680467" evidence="2">
    <location>
        <begin position="22"/>
        <end position="138"/>
    </location>
</feature>
<dbReference type="PROSITE" id="PS51257">
    <property type="entry name" value="PROKAR_LIPOPROTEIN"/>
    <property type="match status" value="1"/>
</dbReference>
<dbReference type="Proteomes" id="UP000320839">
    <property type="component" value="Chromosome"/>
</dbReference>
<dbReference type="OrthoDB" id="285633at2"/>
<protein>
    <submittedName>
        <fullName evidence="3">Uncharacterized protein</fullName>
    </submittedName>
</protein>
<dbReference type="SUPFAM" id="SSF49464">
    <property type="entry name" value="Carboxypeptidase regulatory domain-like"/>
    <property type="match status" value="1"/>
</dbReference>
<feature type="compositionally biased region" description="Polar residues" evidence="1">
    <location>
        <begin position="99"/>
        <end position="127"/>
    </location>
</feature>
<dbReference type="RefSeq" id="WP_145112968.1">
    <property type="nucleotide sequence ID" value="NZ_CP036277.1"/>
</dbReference>
<evidence type="ECO:0000256" key="2">
    <source>
        <dbReference type="SAM" id="SignalP"/>
    </source>
</evidence>
<evidence type="ECO:0000313" key="3">
    <source>
        <dbReference type="EMBL" id="QDV20091.1"/>
    </source>
</evidence>
<gene>
    <name evidence="3" type="ORF">Pan153_47620</name>
</gene>
<evidence type="ECO:0000256" key="1">
    <source>
        <dbReference type="SAM" id="MobiDB-lite"/>
    </source>
</evidence>
<organism evidence="3 4">
    <name type="scientific">Gimesia panareensis</name>
    <dbReference type="NCBI Taxonomy" id="2527978"/>
    <lineage>
        <taxon>Bacteria</taxon>
        <taxon>Pseudomonadati</taxon>
        <taxon>Planctomycetota</taxon>
        <taxon>Planctomycetia</taxon>
        <taxon>Planctomycetales</taxon>
        <taxon>Planctomycetaceae</taxon>
        <taxon>Gimesia</taxon>
    </lineage>
</organism>
<dbReference type="InterPro" id="IPR008969">
    <property type="entry name" value="CarboxyPept-like_regulatory"/>
</dbReference>
<feature type="region of interest" description="Disordered" evidence="1">
    <location>
        <begin position="99"/>
        <end position="138"/>
    </location>
</feature>
<reference evidence="3 4" key="1">
    <citation type="submission" date="2019-02" db="EMBL/GenBank/DDBJ databases">
        <title>Deep-cultivation of Planctomycetes and their phenomic and genomic characterization uncovers novel biology.</title>
        <authorList>
            <person name="Wiegand S."/>
            <person name="Jogler M."/>
            <person name="Boedeker C."/>
            <person name="Pinto D."/>
            <person name="Vollmers J."/>
            <person name="Rivas-Marin E."/>
            <person name="Kohn T."/>
            <person name="Peeters S.H."/>
            <person name="Heuer A."/>
            <person name="Rast P."/>
            <person name="Oberbeckmann S."/>
            <person name="Bunk B."/>
            <person name="Jeske O."/>
            <person name="Meyerdierks A."/>
            <person name="Storesund J.E."/>
            <person name="Kallscheuer N."/>
            <person name="Luecker S."/>
            <person name="Lage O.M."/>
            <person name="Pohl T."/>
            <person name="Merkel B.J."/>
            <person name="Hornburger P."/>
            <person name="Mueller R.-W."/>
            <person name="Bruemmer F."/>
            <person name="Labrenz M."/>
            <person name="Spormann A.M."/>
            <person name="Op den Camp H."/>
            <person name="Overmann J."/>
            <person name="Amann R."/>
            <person name="Jetten M.S.M."/>
            <person name="Mascher T."/>
            <person name="Medema M.H."/>
            <person name="Devos D.P."/>
            <person name="Kaster A.-K."/>
            <person name="Ovreas L."/>
            <person name="Rohde M."/>
            <person name="Galperin M.Y."/>
            <person name="Jogler C."/>
        </authorList>
    </citation>
    <scope>NUCLEOTIDE SEQUENCE [LARGE SCALE GENOMIC DNA]</scope>
    <source>
        <strain evidence="3 4">Pan153</strain>
    </source>
</reference>